<dbReference type="InterPro" id="IPR053183">
    <property type="entry name" value="ASL1"/>
</dbReference>
<feature type="region of interest" description="Disordered" evidence="1">
    <location>
        <begin position="119"/>
        <end position="169"/>
    </location>
</feature>
<reference evidence="4" key="1">
    <citation type="journal article" date="2022" name="G3 (Bethesda)">
        <title>High quality genome of the basidiomycete yeast Dioszegia hungarica PDD-24b-2 isolated from cloud water.</title>
        <authorList>
            <person name="Jarrige D."/>
            <person name="Haridas S."/>
            <person name="Bleykasten-Grosshans C."/>
            <person name="Joly M."/>
            <person name="Nadalig T."/>
            <person name="Sancelme M."/>
            <person name="Vuilleumier S."/>
            <person name="Grigoriev I.V."/>
            <person name="Amato P."/>
            <person name="Bringel F."/>
        </authorList>
    </citation>
    <scope>NUCLEOTIDE SEQUENCE</scope>
    <source>
        <strain evidence="4">PDD-24b-2</strain>
    </source>
</reference>
<dbReference type="GO" id="GO:0071966">
    <property type="term" value="P:fungal-type cell wall polysaccharide metabolic process"/>
    <property type="evidence" value="ECO:0007669"/>
    <property type="project" value="TreeGrafter"/>
</dbReference>
<dbReference type="PANTHER" id="PTHR34154:SF3">
    <property type="entry name" value="ALKALI-SENSITIVE LINKAGE PROTEIN 1"/>
    <property type="match status" value="1"/>
</dbReference>
<keyword evidence="5" id="KW-1185">Reference proteome</keyword>
<evidence type="ECO:0000313" key="5">
    <source>
        <dbReference type="Proteomes" id="UP001164286"/>
    </source>
</evidence>
<dbReference type="AlphaFoldDB" id="A0AA38HCF3"/>
<comment type="caution">
    <text evidence="4">The sequence shown here is derived from an EMBL/GenBank/DDBJ whole genome shotgun (WGS) entry which is preliminary data.</text>
</comment>
<sequence>MIPAIVLAKVLPALALVGLALTGLENVPAAAAHSPSRRGHSHQHLAIRAAVQQNTGAQEKKRVVIRRRANGTQCRVRGGALSPSANTSSAAAAPSSAAPAASSAAAPVVAQEIQAQPQVASSAAPSPAAPTQNNQNWAAASSAAAAPAPAAASPSPAAKNNSPAYSGSSGGAWGGWTNVHSKLGNAWPNGDWAGKDQPDYVGNYIGSKASWYYTWSPHAVGSADSLGLEFVPMLWGPHQVSDWWSQQASWPKTVKNALFFNEPNEHSQCNMAAGDSISYWMNDFLPLRSKGVRLGGAATTSAPSGLVWSQDFEKLCVQYGNSKADCTPDFVPIHWYDVTPQNFQAYVENYHKGVGHNLWVTEYACQNFNGGAQCSDGETWALHQQMSNWFDQQDYIERYAPFGVMKQMQGVNQYNALMNPDGSITSLGNWYIWSS</sequence>
<keyword evidence="4" id="KW-0378">Hydrolase</keyword>
<evidence type="ECO:0000256" key="1">
    <source>
        <dbReference type="SAM" id="MobiDB-lite"/>
    </source>
</evidence>
<feature type="region of interest" description="Disordered" evidence="1">
    <location>
        <begin position="66"/>
        <end position="91"/>
    </location>
</feature>
<dbReference type="PANTHER" id="PTHR34154">
    <property type="entry name" value="ALKALI-SENSITIVE LINKAGE PROTEIN 1"/>
    <property type="match status" value="1"/>
</dbReference>
<accession>A0AA38HCF3</accession>
<name>A0AA38HCF3_9TREE</name>
<keyword evidence="2" id="KW-0732">Signal</keyword>
<evidence type="ECO:0000259" key="3">
    <source>
        <dbReference type="Pfam" id="PF11790"/>
    </source>
</evidence>
<dbReference type="GO" id="GO:0016787">
    <property type="term" value="F:hydrolase activity"/>
    <property type="evidence" value="ECO:0007669"/>
    <property type="project" value="UniProtKB-KW"/>
</dbReference>
<evidence type="ECO:0000256" key="2">
    <source>
        <dbReference type="SAM" id="SignalP"/>
    </source>
</evidence>
<gene>
    <name evidence="4" type="ORF">MKK02DRAFT_31391</name>
</gene>
<feature type="compositionally biased region" description="Low complexity" evidence="1">
    <location>
        <begin position="119"/>
        <end position="158"/>
    </location>
</feature>
<feature type="compositionally biased region" description="Low complexity" evidence="1">
    <location>
        <begin position="80"/>
        <end position="91"/>
    </location>
</feature>
<feature type="domain" description="Asl1-like glycosyl hydrolase catalytic" evidence="3">
    <location>
        <begin position="197"/>
        <end position="431"/>
    </location>
</feature>
<dbReference type="InterPro" id="IPR024655">
    <property type="entry name" value="Asl1_glyco_hydro_catalytic"/>
</dbReference>
<proteinExistence type="predicted"/>
<evidence type="ECO:0000313" key="4">
    <source>
        <dbReference type="EMBL" id="KAI9637835.1"/>
    </source>
</evidence>
<protein>
    <submittedName>
        <fullName evidence="4">Glycosyl hydrolase catalytic core-domain-containing protein</fullName>
    </submittedName>
</protein>
<dbReference type="GO" id="GO:0009277">
    <property type="term" value="C:fungal-type cell wall"/>
    <property type="evidence" value="ECO:0007669"/>
    <property type="project" value="TreeGrafter"/>
</dbReference>
<feature type="signal peptide" evidence="2">
    <location>
        <begin position="1"/>
        <end position="15"/>
    </location>
</feature>
<feature type="chain" id="PRO_5041369094" evidence="2">
    <location>
        <begin position="16"/>
        <end position="435"/>
    </location>
</feature>
<dbReference type="EMBL" id="JAKWFO010000003">
    <property type="protein sequence ID" value="KAI9637835.1"/>
    <property type="molecule type" value="Genomic_DNA"/>
</dbReference>
<dbReference type="RefSeq" id="XP_052947612.1">
    <property type="nucleotide sequence ID" value="XM_053088278.1"/>
</dbReference>
<dbReference type="Proteomes" id="UP001164286">
    <property type="component" value="Unassembled WGS sequence"/>
</dbReference>
<dbReference type="SUPFAM" id="SSF51445">
    <property type="entry name" value="(Trans)glycosidases"/>
    <property type="match status" value="1"/>
</dbReference>
<organism evidence="4 5">
    <name type="scientific">Dioszegia hungarica</name>
    <dbReference type="NCBI Taxonomy" id="4972"/>
    <lineage>
        <taxon>Eukaryota</taxon>
        <taxon>Fungi</taxon>
        <taxon>Dikarya</taxon>
        <taxon>Basidiomycota</taxon>
        <taxon>Agaricomycotina</taxon>
        <taxon>Tremellomycetes</taxon>
        <taxon>Tremellales</taxon>
        <taxon>Bulleribasidiaceae</taxon>
        <taxon>Dioszegia</taxon>
    </lineage>
</organism>
<dbReference type="Pfam" id="PF11790">
    <property type="entry name" value="Glyco_hydro_cc"/>
    <property type="match status" value="1"/>
</dbReference>
<dbReference type="InterPro" id="IPR017853">
    <property type="entry name" value="GH"/>
</dbReference>
<dbReference type="GeneID" id="77727483"/>